<dbReference type="InterPro" id="IPR001789">
    <property type="entry name" value="Sig_transdc_resp-reg_receiver"/>
</dbReference>
<evidence type="ECO:0000256" key="3">
    <source>
        <dbReference type="PROSITE-ProRule" id="PRU00169"/>
    </source>
</evidence>
<name>A0A4Y5Z1U2_9GAMM</name>
<dbReference type="OrthoDB" id="5945638at2"/>
<dbReference type="SMART" id="SM00448">
    <property type="entry name" value="REC"/>
    <property type="match status" value="1"/>
</dbReference>
<dbReference type="InterPro" id="IPR000792">
    <property type="entry name" value="Tscrpt_reg_LuxR_C"/>
</dbReference>
<dbReference type="InterPro" id="IPR016032">
    <property type="entry name" value="Sig_transdc_resp-reg_C-effctor"/>
</dbReference>
<dbReference type="PRINTS" id="PR00038">
    <property type="entry name" value="HTHLUXR"/>
</dbReference>
<dbReference type="Proteomes" id="UP000316093">
    <property type="component" value="Chromosome"/>
</dbReference>
<sequence>MPLKVILADDHPLVLVGGALALRNAHIDVVGEAKAADELLAMLADRDCDVVITDFLMPSDRQDDGFALLETIASTYPDLAIIVLTMINRPAAMQSMLARGARGIVDKRAPMDELAVAARAVHDGETYLSETLLDILNEADDGSEPMPGTPMPGTPLSPREKEVIRAFVNGMSLQQIADREGKSVKTISRQKRDAMRKLGVDHDSLLGDYVRDHGLA</sequence>
<dbReference type="RefSeq" id="WP_139981256.1">
    <property type="nucleotide sequence ID" value="NZ_CP041046.1"/>
</dbReference>
<evidence type="ECO:0000256" key="1">
    <source>
        <dbReference type="ARBA" id="ARBA00022553"/>
    </source>
</evidence>
<organism evidence="6 7">
    <name type="scientific">Luteibacter pinisoli</name>
    <dbReference type="NCBI Taxonomy" id="2589080"/>
    <lineage>
        <taxon>Bacteria</taxon>
        <taxon>Pseudomonadati</taxon>
        <taxon>Pseudomonadota</taxon>
        <taxon>Gammaproteobacteria</taxon>
        <taxon>Lysobacterales</taxon>
        <taxon>Rhodanobacteraceae</taxon>
        <taxon>Luteibacter</taxon>
    </lineage>
</organism>
<dbReference type="Pfam" id="PF00072">
    <property type="entry name" value="Response_reg"/>
    <property type="match status" value="1"/>
</dbReference>
<accession>A0A4Y5Z1U2</accession>
<keyword evidence="2" id="KW-0238">DNA-binding</keyword>
<gene>
    <name evidence="6" type="ORF">FIV34_07710</name>
</gene>
<protein>
    <submittedName>
        <fullName evidence="6">Response regulator transcription factor</fullName>
    </submittedName>
</protein>
<dbReference type="InterPro" id="IPR039420">
    <property type="entry name" value="WalR-like"/>
</dbReference>
<evidence type="ECO:0000313" key="6">
    <source>
        <dbReference type="EMBL" id="QDE39094.1"/>
    </source>
</evidence>
<dbReference type="AlphaFoldDB" id="A0A4Y5Z1U2"/>
<proteinExistence type="predicted"/>
<dbReference type="CDD" id="cd17535">
    <property type="entry name" value="REC_NarL-like"/>
    <property type="match status" value="1"/>
</dbReference>
<dbReference type="GO" id="GO:0000160">
    <property type="term" value="P:phosphorelay signal transduction system"/>
    <property type="evidence" value="ECO:0007669"/>
    <property type="project" value="InterPro"/>
</dbReference>
<dbReference type="KEGG" id="lpy:FIV34_07710"/>
<reference evidence="6 7" key="1">
    <citation type="submission" date="2019-06" db="EMBL/GenBank/DDBJ databases">
        <title>A complete genome sequence for Luteibacter pinisoli MAH-14.</title>
        <authorList>
            <person name="Baltrus D.A."/>
        </authorList>
    </citation>
    <scope>NUCLEOTIDE SEQUENCE [LARGE SCALE GENOMIC DNA]</scope>
    <source>
        <strain evidence="6 7">MAH-14</strain>
    </source>
</reference>
<feature type="domain" description="HTH luxR-type" evidence="4">
    <location>
        <begin position="149"/>
        <end position="214"/>
    </location>
</feature>
<dbReference type="SUPFAM" id="SSF52172">
    <property type="entry name" value="CheY-like"/>
    <property type="match status" value="1"/>
</dbReference>
<dbReference type="PROSITE" id="PS50110">
    <property type="entry name" value="RESPONSE_REGULATORY"/>
    <property type="match status" value="1"/>
</dbReference>
<dbReference type="GO" id="GO:0006355">
    <property type="term" value="P:regulation of DNA-templated transcription"/>
    <property type="evidence" value="ECO:0007669"/>
    <property type="project" value="InterPro"/>
</dbReference>
<dbReference type="PANTHER" id="PTHR43214:SF17">
    <property type="entry name" value="TRANSCRIPTIONAL REGULATORY PROTEIN RCSB"/>
    <property type="match status" value="1"/>
</dbReference>
<dbReference type="SMART" id="SM00421">
    <property type="entry name" value="HTH_LUXR"/>
    <property type="match status" value="1"/>
</dbReference>
<evidence type="ECO:0000313" key="7">
    <source>
        <dbReference type="Proteomes" id="UP000316093"/>
    </source>
</evidence>
<feature type="domain" description="Response regulatory" evidence="5">
    <location>
        <begin position="4"/>
        <end position="122"/>
    </location>
</feature>
<dbReference type="SUPFAM" id="SSF46894">
    <property type="entry name" value="C-terminal effector domain of the bipartite response regulators"/>
    <property type="match status" value="1"/>
</dbReference>
<dbReference type="CDD" id="cd06170">
    <property type="entry name" value="LuxR_C_like"/>
    <property type="match status" value="1"/>
</dbReference>
<dbReference type="Gene3D" id="3.40.50.2300">
    <property type="match status" value="1"/>
</dbReference>
<evidence type="ECO:0000256" key="2">
    <source>
        <dbReference type="ARBA" id="ARBA00023125"/>
    </source>
</evidence>
<dbReference type="PROSITE" id="PS50043">
    <property type="entry name" value="HTH_LUXR_2"/>
    <property type="match status" value="1"/>
</dbReference>
<dbReference type="EMBL" id="CP041046">
    <property type="protein sequence ID" value="QDE39094.1"/>
    <property type="molecule type" value="Genomic_DNA"/>
</dbReference>
<dbReference type="InterPro" id="IPR011006">
    <property type="entry name" value="CheY-like_superfamily"/>
</dbReference>
<keyword evidence="1 3" id="KW-0597">Phosphoprotein</keyword>
<dbReference type="GO" id="GO:0003677">
    <property type="term" value="F:DNA binding"/>
    <property type="evidence" value="ECO:0007669"/>
    <property type="project" value="UniProtKB-KW"/>
</dbReference>
<evidence type="ECO:0000259" key="4">
    <source>
        <dbReference type="PROSITE" id="PS50043"/>
    </source>
</evidence>
<dbReference type="InterPro" id="IPR058245">
    <property type="entry name" value="NreC/VraR/RcsB-like_REC"/>
</dbReference>
<evidence type="ECO:0000259" key="5">
    <source>
        <dbReference type="PROSITE" id="PS50110"/>
    </source>
</evidence>
<dbReference type="PANTHER" id="PTHR43214">
    <property type="entry name" value="TWO-COMPONENT RESPONSE REGULATOR"/>
    <property type="match status" value="1"/>
</dbReference>
<keyword evidence="7" id="KW-1185">Reference proteome</keyword>
<dbReference type="Pfam" id="PF00196">
    <property type="entry name" value="GerE"/>
    <property type="match status" value="1"/>
</dbReference>
<feature type="modified residue" description="4-aspartylphosphate" evidence="3">
    <location>
        <position position="54"/>
    </location>
</feature>